<proteinExistence type="inferred from homology"/>
<organism evidence="5 6">
    <name type="scientific">Pararge aegeria aegeria</name>
    <dbReference type="NCBI Taxonomy" id="348720"/>
    <lineage>
        <taxon>Eukaryota</taxon>
        <taxon>Metazoa</taxon>
        <taxon>Ecdysozoa</taxon>
        <taxon>Arthropoda</taxon>
        <taxon>Hexapoda</taxon>
        <taxon>Insecta</taxon>
        <taxon>Pterygota</taxon>
        <taxon>Neoptera</taxon>
        <taxon>Endopterygota</taxon>
        <taxon>Lepidoptera</taxon>
        <taxon>Glossata</taxon>
        <taxon>Ditrysia</taxon>
        <taxon>Papilionoidea</taxon>
        <taxon>Nymphalidae</taxon>
        <taxon>Satyrinae</taxon>
        <taxon>Satyrini</taxon>
        <taxon>Parargina</taxon>
        <taxon>Pararge</taxon>
    </lineage>
</organism>
<evidence type="ECO:0000259" key="4">
    <source>
        <dbReference type="Pfam" id="PF18334"/>
    </source>
</evidence>
<feature type="domain" description="Exoribonuclease Xrn1 D2/D3" evidence="4">
    <location>
        <begin position="71"/>
        <end position="234"/>
    </location>
</feature>
<feature type="compositionally biased region" description="Polar residues" evidence="2">
    <location>
        <begin position="526"/>
        <end position="538"/>
    </location>
</feature>
<evidence type="ECO:0000256" key="2">
    <source>
        <dbReference type="SAM" id="MobiDB-lite"/>
    </source>
</evidence>
<accession>A0A8S4R536</accession>
<evidence type="ECO:0000256" key="1">
    <source>
        <dbReference type="ARBA" id="ARBA00006175"/>
    </source>
</evidence>
<feature type="compositionally biased region" description="Polar residues" evidence="2">
    <location>
        <begin position="596"/>
        <end position="608"/>
    </location>
</feature>
<name>A0A8S4R536_9NEOP</name>
<dbReference type="InterPro" id="IPR041385">
    <property type="entry name" value="SH3_12"/>
</dbReference>
<feature type="compositionally biased region" description="Polar residues" evidence="2">
    <location>
        <begin position="446"/>
        <end position="460"/>
    </location>
</feature>
<dbReference type="InterPro" id="IPR041106">
    <property type="entry name" value="XRN1_D2_D3"/>
</dbReference>
<dbReference type="OrthoDB" id="6931417at2759"/>
<dbReference type="Gene3D" id="2.30.30.750">
    <property type="match status" value="1"/>
</dbReference>
<dbReference type="InterPro" id="IPR022357">
    <property type="entry name" value="MIP_CS"/>
</dbReference>
<evidence type="ECO:0000313" key="6">
    <source>
        <dbReference type="Proteomes" id="UP000838756"/>
    </source>
</evidence>
<dbReference type="Pfam" id="PF18334">
    <property type="entry name" value="XRN1_D2_D3"/>
    <property type="match status" value="1"/>
</dbReference>
<feature type="compositionally biased region" description="Polar residues" evidence="2">
    <location>
        <begin position="400"/>
        <end position="435"/>
    </location>
</feature>
<evidence type="ECO:0000313" key="5">
    <source>
        <dbReference type="EMBL" id="CAH2229155.1"/>
    </source>
</evidence>
<dbReference type="AlphaFoldDB" id="A0A8S4R536"/>
<feature type="region of interest" description="Disordered" evidence="2">
    <location>
        <begin position="375"/>
        <end position="545"/>
    </location>
</feature>
<feature type="region of interest" description="Disordered" evidence="2">
    <location>
        <begin position="596"/>
        <end position="658"/>
    </location>
</feature>
<feature type="region of interest" description="Disordered" evidence="2">
    <location>
        <begin position="569"/>
        <end position="588"/>
    </location>
</feature>
<dbReference type="Pfam" id="PF18129">
    <property type="entry name" value="SH3_12"/>
    <property type="match status" value="1"/>
</dbReference>
<feature type="compositionally biased region" description="Polar residues" evidence="2">
    <location>
        <begin position="569"/>
        <end position="582"/>
    </location>
</feature>
<feature type="domain" description="5'-3' exoribonuclease 1 SH3-like" evidence="3">
    <location>
        <begin position="271"/>
        <end position="351"/>
    </location>
</feature>
<feature type="compositionally biased region" description="Low complexity" evidence="2">
    <location>
        <begin position="623"/>
        <end position="640"/>
    </location>
</feature>
<gene>
    <name evidence="5" type="primary">jg20768</name>
    <name evidence="5" type="ORF">PAEG_LOCUS8641</name>
</gene>
<feature type="compositionally biased region" description="Low complexity" evidence="2">
    <location>
        <begin position="513"/>
        <end position="525"/>
    </location>
</feature>
<sequence>MEAERAFQREHFAVRIRSEGAKFFVRVYGISTKYGCRSLQCSMVVSSEAIRSGRIKVTVQESVEPTPTVHAAASPYRSAHHAAAACGLSTHTLSRITGTVLVVMGERNDLPTETQNKVNVGLNLKFNKKNQEVSGYTRRCKLTNAWLYSERCIELVKAYVRQFSDLFDKLIYSMNNDIFFESDLWPDEIGQSKPQEIVKWIKSQPHSTAMRRECGSDALEPEEMKVLFSTLHQQLTQLKSLEKSVTLHVKWNLLYKPELHEGNIQPDPKADFKMYDRVICVARNITVPLGAKGTITAVYQPSDGNTVRLSDKLNAQPTYQVMFDEPFSGAQTEDLFEEARFYRMLPTNMLNISFGRKLRDSVSCAETQPFTYTRPTILRRDDGHNSAFASYSPPREISPGTDNIKNGTQQTRNPPEPNSSWRVKNDTPQTSTPTKAPNWRAHAKNETSYNAVPPSDNNDVASGGYKNQPPMPPYPTFAQPFQGPGPSQSPFPQLNYPRNQFGYQDRNHVPPRNQQSNHSYNSNQSMFSNQPTGNQDNFGNHAFPKHLPNVNPAVTLGPAWIKGQSLRTVENSNPSMPNQSANGEKFNNPFIPLQAQTRRQNSSGTSSRQDLETLPAPNPAPTQSQPMAQQVQKQQQATSKPQRKKKTRIAANLPFQLD</sequence>
<comment type="caution">
    <text evidence="5">The sequence shown here is derived from an EMBL/GenBank/DDBJ whole genome shotgun (WGS) entry which is preliminary data.</text>
</comment>
<comment type="similarity">
    <text evidence="1">Belongs to the MIP/aquaporin (TC 1.A.8) family.</text>
</comment>
<protein>
    <submittedName>
        <fullName evidence="5">Jg20768 protein</fullName>
    </submittedName>
</protein>
<dbReference type="PROSITE" id="PS00221">
    <property type="entry name" value="MIP"/>
    <property type="match status" value="1"/>
</dbReference>
<evidence type="ECO:0000259" key="3">
    <source>
        <dbReference type="Pfam" id="PF18129"/>
    </source>
</evidence>
<feature type="compositionally biased region" description="Low complexity" evidence="2">
    <location>
        <begin position="479"/>
        <end position="493"/>
    </location>
</feature>
<dbReference type="InterPro" id="IPR047008">
    <property type="entry name" value="XRN1_SH3_sf"/>
</dbReference>
<keyword evidence="6" id="KW-1185">Reference proteome</keyword>
<reference evidence="5" key="1">
    <citation type="submission" date="2022-03" db="EMBL/GenBank/DDBJ databases">
        <authorList>
            <person name="Lindestad O."/>
        </authorList>
    </citation>
    <scope>NUCLEOTIDE SEQUENCE</scope>
</reference>
<dbReference type="EMBL" id="CAKXAJ010024689">
    <property type="protein sequence ID" value="CAH2229155.1"/>
    <property type="molecule type" value="Genomic_DNA"/>
</dbReference>
<dbReference type="Proteomes" id="UP000838756">
    <property type="component" value="Unassembled WGS sequence"/>
</dbReference>